<dbReference type="InterPro" id="IPR016187">
    <property type="entry name" value="CTDL_fold"/>
</dbReference>
<comment type="caution">
    <text evidence="1">The sequence shown here is derived from an EMBL/GenBank/DDBJ whole genome shotgun (WGS) entry which is preliminary data.</text>
</comment>
<evidence type="ECO:0000313" key="1">
    <source>
        <dbReference type="EMBL" id="KPL96965.1"/>
    </source>
</evidence>
<organism evidence="1 2">
    <name type="scientific">Sarcoptes scabiei</name>
    <name type="common">Itch mite</name>
    <name type="synonym">Acarus scabiei</name>
    <dbReference type="NCBI Taxonomy" id="52283"/>
    <lineage>
        <taxon>Eukaryota</taxon>
        <taxon>Metazoa</taxon>
        <taxon>Ecdysozoa</taxon>
        <taxon>Arthropoda</taxon>
        <taxon>Chelicerata</taxon>
        <taxon>Arachnida</taxon>
        <taxon>Acari</taxon>
        <taxon>Acariformes</taxon>
        <taxon>Sarcoptiformes</taxon>
        <taxon>Astigmata</taxon>
        <taxon>Psoroptidia</taxon>
        <taxon>Sarcoptoidea</taxon>
        <taxon>Sarcoptidae</taxon>
        <taxon>Sarcoptinae</taxon>
        <taxon>Sarcoptes</taxon>
    </lineage>
</organism>
<proteinExistence type="predicted"/>
<dbReference type="AlphaFoldDB" id="A0A131ZTD5"/>
<evidence type="ECO:0000313" key="2">
    <source>
        <dbReference type="Proteomes" id="UP000616769"/>
    </source>
</evidence>
<dbReference type="Gene3D" id="3.10.100.10">
    <property type="entry name" value="Mannose-Binding Protein A, subunit A"/>
    <property type="match status" value="1"/>
</dbReference>
<dbReference type="EMBL" id="JXLN01000152">
    <property type="protein sequence ID" value="KPL96965.1"/>
    <property type="molecule type" value="Genomic_DNA"/>
</dbReference>
<gene>
    <name evidence="1" type="ORF">QR98_0002110</name>
</gene>
<name>A0A131ZTD5_SARSC</name>
<accession>A0A131ZTD5</accession>
<dbReference type="OrthoDB" id="430340at2759"/>
<dbReference type="InterPro" id="IPR016186">
    <property type="entry name" value="C-type_lectin-like/link_sf"/>
</dbReference>
<reference evidence="1 2" key="1">
    <citation type="journal article" date="2015" name="Parasit. Vectors">
        <title>Draft genome of the scabies mite.</title>
        <authorList>
            <person name="Rider S.D.Jr."/>
            <person name="Morgan M.S."/>
            <person name="Arlian L.G."/>
        </authorList>
    </citation>
    <scope>NUCLEOTIDE SEQUENCE [LARGE SCALE GENOMIC DNA]</scope>
    <source>
        <strain evidence="1">Arlian Lab</strain>
    </source>
</reference>
<dbReference type="SUPFAM" id="SSF56436">
    <property type="entry name" value="C-type lectin-like"/>
    <property type="match status" value="1"/>
</dbReference>
<dbReference type="Proteomes" id="UP000616769">
    <property type="component" value="Unassembled WGS sequence"/>
</dbReference>
<sequence length="69" mass="8646">MTEKFFKLIDFEERIILNIRSRDAQLYNSDNFLHCPEDWRKEGIYCYRFFNLRHSWRRAAQICRRAEDI</sequence>
<evidence type="ECO:0008006" key="3">
    <source>
        <dbReference type="Google" id="ProtNLM"/>
    </source>
</evidence>
<dbReference type="VEuPathDB" id="VectorBase:SSCA004709"/>
<protein>
    <recommendedName>
        <fullName evidence="3">C-type lectin domain-containing protein</fullName>
    </recommendedName>
</protein>